<dbReference type="PANTHER" id="PTHR47950">
    <property type="entry name" value="CYTOCHROME P450, FAMILY 76, SUBFAMILY C, POLYPEPTIDE 5-RELATED"/>
    <property type="match status" value="1"/>
</dbReference>
<dbReference type="PANTHER" id="PTHR47950:SF48">
    <property type="entry name" value="CYTOCHROME P450 FAMILY PROTEIN, EXPRESSED"/>
    <property type="match status" value="1"/>
</dbReference>
<name>A0A2I0IZU4_PUNGR</name>
<dbReference type="InterPro" id="IPR017972">
    <property type="entry name" value="Cyt_P450_CS"/>
</dbReference>
<reference evidence="4 5" key="1">
    <citation type="submission" date="2017-11" db="EMBL/GenBank/DDBJ databases">
        <title>De-novo sequencing of pomegranate (Punica granatum L.) genome.</title>
        <authorList>
            <person name="Akparov Z."/>
            <person name="Amiraslanov A."/>
            <person name="Hajiyeva S."/>
            <person name="Abbasov M."/>
            <person name="Kaur K."/>
            <person name="Hamwieh A."/>
            <person name="Solovyev V."/>
            <person name="Salamov A."/>
            <person name="Braich B."/>
            <person name="Kosarev P."/>
            <person name="Mahmoud A."/>
            <person name="Hajiyev E."/>
            <person name="Babayeva S."/>
            <person name="Izzatullayeva V."/>
            <person name="Mammadov A."/>
            <person name="Mammadov A."/>
            <person name="Sharifova S."/>
            <person name="Ojaghi J."/>
            <person name="Eynullazada K."/>
            <person name="Bayramov B."/>
            <person name="Abdulazimova A."/>
            <person name="Shahmuradov I."/>
        </authorList>
    </citation>
    <scope>NUCLEOTIDE SEQUENCE [LARGE SCALE GENOMIC DNA]</scope>
    <source>
        <strain evidence="5">cv. AG2017</strain>
        <tissue evidence="4">Leaf</tissue>
    </source>
</reference>
<dbReference type="GO" id="GO:0004497">
    <property type="term" value="F:monooxygenase activity"/>
    <property type="evidence" value="ECO:0007669"/>
    <property type="project" value="UniProtKB-KW"/>
</dbReference>
<protein>
    <recommendedName>
        <fullName evidence="6">Geraniol 8-hydroxylase-like</fullName>
    </recommendedName>
</protein>
<feature type="binding site" description="axial binding residue" evidence="2">
    <location>
        <position position="79"/>
    </location>
    <ligand>
        <name>heme</name>
        <dbReference type="ChEBI" id="CHEBI:30413"/>
    </ligand>
    <ligandPart>
        <name>Fe</name>
        <dbReference type="ChEBI" id="CHEBI:18248"/>
    </ligandPart>
</feature>
<evidence type="ECO:0000313" key="4">
    <source>
        <dbReference type="EMBL" id="PKI49521.1"/>
    </source>
</evidence>
<keyword evidence="2 3" id="KW-0408">Iron</keyword>
<evidence type="ECO:0000256" key="1">
    <source>
        <dbReference type="ARBA" id="ARBA00010617"/>
    </source>
</evidence>
<evidence type="ECO:0000313" key="5">
    <source>
        <dbReference type="Proteomes" id="UP000233551"/>
    </source>
</evidence>
<organism evidence="4 5">
    <name type="scientific">Punica granatum</name>
    <name type="common">Pomegranate</name>
    <dbReference type="NCBI Taxonomy" id="22663"/>
    <lineage>
        <taxon>Eukaryota</taxon>
        <taxon>Viridiplantae</taxon>
        <taxon>Streptophyta</taxon>
        <taxon>Embryophyta</taxon>
        <taxon>Tracheophyta</taxon>
        <taxon>Spermatophyta</taxon>
        <taxon>Magnoliopsida</taxon>
        <taxon>eudicotyledons</taxon>
        <taxon>Gunneridae</taxon>
        <taxon>Pentapetalae</taxon>
        <taxon>rosids</taxon>
        <taxon>malvids</taxon>
        <taxon>Myrtales</taxon>
        <taxon>Lythraceae</taxon>
        <taxon>Punica</taxon>
    </lineage>
</organism>
<keyword evidence="2 3" id="KW-0479">Metal-binding</keyword>
<sequence>MHPSTPFLIPRRAREDTEVMGFTVPRGAQVLVNAFAIGRDPESWEDPDSFRPERFLGSEIDVKGRDFELIPFGAGRRICPGYPLALRMLPLMVASLVQGFDWKPEGGVSPKDMDMEDVLGLALRKARPLRAIPIPVQ</sequence>
<proteinExistence type="inferred from homology"/>
<dbReference type="Proteomes" id="UP000233551">
    <property type="component" value="Unassembled WGS sequence"/>
</dbReference>
<comment type="similarity">
    <text evidence="1 3">Belongs to the cytochrome P450 family.</text>
</comment>
<comment type="caution">
    <text evidence="4">The sequence shown here is derived from an EMBL/GenBank/DDBJ whole genome shotgun (WGS) entry which is preliminary data.</text>
</comment>
<evidence type="ECO:0008006" key="6">
    <source>
        <dbReference type="Google" id="ProtNLM"/>
    </source>
</evidence>
<dbReference type="AlphaFoldDB" id="A0A2I0IZU4"/>
<evidence type="ECO:0000256" key="3">
    <source>
        <dbReference type="RuleBase" id="RU000461"/>
    </source>
</evidence>
<keyword evidence="3" id="KW-0560">Oxidoreductase</keyword>
<comment type="cofactor">
    <cofactor evidence="2">
        <name>heme</name>
        <dbReference type="ChEBI" id="CHEBI:30413"/>
    </cofactor>
</comment>
<dbReference type="SUPFAM" id="SSF48264">
    <property type="entry name" value="Cytochrome P450"/>
    <property type="match status" value="1"/>
</dbReference>
<keyword evidence="2 3" id="KW-0349">Heme</keyword>
<dbReference type="GO" id="GO:0020037">
    <property type="term" value="F:heme binding"/>
    <property type="evidence" value="ECO:0007669"/>
    <property type="project" value="InterPro"/>
</dbReference>
<keyword evidence="3" id="KW-0503">Monooxygenase</keyword>
<dbReference type="GO" id="GO:0016705">
    <property type="term" value="F:oxidoreductase activity, acting on paired donors, with incorporation or reduction of molecular oxygen"/>
    <property type="evidence" value="ECO:0007669"/>
    <property type="project" value="InterPro"/>
</dbReference>
<accession>A0A2I0IZU4</accession>
<keyword evidence="5" id="KW-1185">Reference proteome</keyword>
<dbReference type="Gene3D" id="1.10.630.10">
    <property type="entry name" value="Cytochrome P450"/>
    <property type="match status" value="1"/>
</dbReference>
<dbReference type="GO" id="GO:0005506">
    <property type="term" value="F:iron ion binding"/>
    <property type="evidence" value="ECO:0007669"/>
    <property type="project" value="InterPro"/>
</dbReference>
<dbReference type="EMBL" id="PGOL01002237">
    <property type="protein sequence ID" value="PKI49521.1"/>
    <property type="molecule type" value="Genomic_DNA"/>
</dbReference>
<dbReference type="Pfam" id="PF00067">
    <property type="entry name" value="p450"/>
    <property type="match status" value="1"/>
</dbReference>
<dbReference type="PRINTS" id="PR00463">
    <property type="entry name" value="EP450I"/>
</dbReference>
<dbReference type="InterPro" id="IPR002401">
    <property type="entry name" value="Cyt_P450_E_grp-I"/>
</dbReference>
<dbReference type="InterPro" id="IPR036396">
    <property type="entry name" value="Cyt_P450_sf"/>
</dbReference>
<dbReference type="InterPro" id="IPR001128">
    <property type="entry name" value="Cyt_P450"/>
</dbReference>
<evidence type="ECO:0000256" key="2">
    <source>
        <dbReference type="PIRSR" id="PIRSR602401-1"/>
    </source>
</evidence>
<dbReference type="PROSITE" id="PS00086">
    <property type="entry name" value="CYTOCHROME_P450"/>
    <property type="match status" value="1"/>
</dbReference>
<gene>
    <name evidence="4" type="ORF">CRG98_030138</name>
</gene>
<dbReference type="STRING" id="22663.A0A2I0IZU4"/>